<dbReference type="InterPro" id="IPR024474">
    <property type="entry name" value="Znf_dom_IS66"/>
</dbReference>
<feature type="domain" description="Transposase IS66 central" evidence="2">
    <location>
        <begin position="182"/>
        <end position="461"/>
    </location>
</feature>
<dbReference type="InterPro" id="IPR045618">
    <property type="entry name" value="DUF6444"/>
</dbReference>
<dbReference type="NCBIfam" id="NF033517">
    <property type="entry name" value="transpos_IS66"/>
    <property type="match status" value="1"/>
</dbReference>
<feature type="domain" description="Transposase IS66 zinc-finger binding" evidence="3">
    <location>
        <begin position="122"/>
        <end position="166"/>
    </location>
</feature>
<dbReference type="OrthoDB" id="2051688at2"/>
<dbReference type="PANTHER" id="PTHR33678">
    <property type="entry name" value="BLL1576 PROTEIN"/>
    <property type="match status" value="1"/>
</dbReference>
<evidence type="ECO:0000313" key="5">
    <source>
        <dbReference type="EMBL" id="SPF53131.1"/>
    </source>
</evidence>
<evidence type="ECO:0000256" key="1">
    <source>
        <dbReference type="SAM" id="MobiDB-lite"/>
    </source>
</evidence>
<evidence type="ECO:0000259" key="2">
    <source>
        <dbReference type="Pfam" id="PF03050"/>
    </source>
</evidence>
<feature type="domain" description="DUF6444" evidence="4">
    <location>
        <begin position="37"/>
        <end position="105"/>
    </location>
</feature>
<dbReference type="AlphaFoldDB" id="A0A2U3LMH3"/>
<gene>
    <name evidence="5" type="ORF">SBF1_6370002</name>
</gene>
<dbReference type="Pfam" id="PF03050">
    <property type="entry name" value="DDE_Tnp_IS66"/>
    <property type="match status" value="1"/>
</dbReference>
<dbReference type="EMBL" id="OMOF01000598">
    <property type="protein sequence ID" value="SPF53131.1"/>
    <property type="molecule type" value="Genomic_DNA"/>
</dbReference>
<proteinExistence type="predicted"/>
<dbReference type="InterPro" id="IPR052344">
    <property type="entry name" value="Transposase-related"/>
</dbReference>
<dbReference type="Pfam" id="PF13005">
    <property type="entry name" value="zf-IS66"/>
    <property type="match status" value="1"/>
</dbReference>
<dbReference type="Proteomes" id="UP000238916">
    <property type="component" value="Unassembled WGS sequence"/>
</dbReference>
<feature type="compositionally biased region" description="Low complexity" evidence="1">
    <location>
        <begin position="64"/>
        <end position="75"/>
    </location>
</feature>
<feature type="region of interest" description="Disordered" evidence="1">
    <location>
        <begin position="61"/>
        <end position="103"/>
    </location>
</feature>
<dbReference type="InterPro" id="IPR004291">
    <property type="entry name" value="Transposase_IS66_central"/>
</dbReference>
<evidence type="ECO:0000313" key="6">
    <source>
        <dbReference type="Proteomes" id="UP000238916"/>
    </source>
</evidence>
<evidence type="ECO:0000259" key="4">
    <source>
        <dbReference type="Pfam" id="PF20042"/>
    </source>
</evidence>
<dbReference type="Pfam" id="PF20042">
    <property type="entry name" value="DUF6444"/>
    <property type="match status" value="1"/>
</dbReference>
<name>A0A2U3LMH3_9FIRM</name>
<accession>A0A2U3LMH3</accession>
<evidence type="ECO:0000259" key="3">
    <source>
        <dbReference type="Pfam" id="PF13005"/>
    </source>
</evidence>
<sequence length="498" mass="56244">MDESKIIATYTEGINAVITVVKDMGSQIQSLTGTITHLNEKLVDLESSSAKQAMQIAELEARLNKNSSNSSKPPSGDGYGKKAPKNSREKSGKSTGGQLGHVGKTLEKVQTPNVIVEFKIQKSCDCGCNLEKIESIKKTRQVFDIPKPQMWVTEYVTYDKVCPECGKAHKTEFPDGVTQPTQYGENIQTLLSYFSLHQLIPSARTVEAIRDLTGHSISEGTLANISRILCKKVEGAVTDIKKQIIAAEVVHFDETGMRSEGKTKWMHVASTEALTYYEIHDKRGQQAAQDIGILANFNGTSVHDHWKPYYCFTDCTHAECNAHNLRYLKDIAENYHQYWASEMASLLIEMNRRVKDLKIEGFFEMPKNEIKIWQERYHAIIEKGVVEDADKNHQILNKKGKLMKSKALQLLLKLQNYDLETLAFMYDFNIPFDNNLAERDIRMQKLRQKISGCFRGKDGASVFCRIRSYLSTAKKNGINAMDAIARALKGYPFIPQVR</sequence>
<reference evidence="6" key="1">
    <citation type="submission" date="2018-02" db="EMBL/GenBank/DDBJ databases">
        <authorList>
            <person name="Hausmann B."/>
        </authorList>
    </citation>
    <scope>NUCLEOTIDE SEQUENCE [LARGE SCALE GENOMIC DNA]</scope>
    <source>
        <strain evidence="6">Peat soil MAG SbF1</strain>
    </source>
</reference>
<organism evidence="5 6">
    <name type="scientific">Candidatus Desulfosporosinus infrequens</name>
    <dbReference type="NCBI Taxonomy" id="2043169"/>
    <lineage>
        <taxon>Bacteria</taxon>
        <taxon>Bacillati</taxon>
        <taxon>Bacillota</taxon>
        <taxon>Clostridia</taxon>
        <taxon>Eubacteriales</taxon>
        <taxon>Desulfitobacteriaceae</taxon>
        <taxon>Desulfosporosinus</taxon>
    </lineage>
</organism>
<protein>
    <submittedName>
        <fullName evidence="5">Transposase</fullName>
    </submittedName>
</protein>
<dbReference type="PANTHER" id="PTHR33678:SF1">
    <property type="entry name" value="BLL1576 PROTEIN"/>
    <property type="match status" value="1"/>
</dbReference>